<dbReference type="InterPro" id="IPR001031">
    <property type="entry name" value="Thioesterase"/>
</dbReference>
<sequence>MILFLPPAPHTGAFFDTVRQSLQGVDTKAVTYPGYGDEPKTAASISAYAAHSLQNKDAILVGFHTGCLVALEMAKQSSQLGRLILVDVPYFDEQTKREYASGLDPENSAHDAFRAAFSYDLDTVLKTTQHEVICIATDSSLYEPTVKASTLIPDCRLIKRRDIGKPAFENAAMADLIRVLAT</sequence>
<protein>
    <recommendedName>
        <fullName evidence="1">Thioesterase domain-containing protein</fullName>
    </recommendedName>
</protein>
<dbReference type="SUPFAM" id="SSF53474">
    <property type="entry name" value="alpha/beta-Hydrolases"/>
    <property type="match status" value="1"/>
</dbReference>
<dbReference type="RefSeq" id="WP_121099788.1">
    <property type="nucleotide sequence ID" value="NZ_RBII01000001.1"/>
</dbReference>
<proteinExistence type="predicted"/>
<gene>
    <name evidence="2" type="ORF">DES40_1315</name>
</gene>
<dbReference type="InterPro" id="IPR029058">
    <property type="entry name" value="AB_hydrolase_fold"/>
</dbReference>
<organism evidence="2 3">
    <name type="scientific">Litorimonas taeanensis</name>
    <dbReference type="NCBI Taxonomy" id="568099"/>
    <lineage>
        <taxon>Bacteria</taxon>
        <taxon>Pseudomonadati</taxon>
        <taxon>Pseudomonadota</taxon>
        <taxon>Alphaproteobacteria</taxon>
        <taxon>Maricaulales</taxon>
        <taxon>Robiginitomaculaceae</taxon>
    </lineage>
</organism>
<evidence type="ECO:0000259" key="1">
    <source>
        <dbReference type="Pfam" id="PF00975"/>
    </source>
</evidence>
<evidence type="ECO:0000313" key="2">
    <source>
        <dbReference type="EMBL" id="RKQ71979.1"/>
    </source>
</evidence>
<name>A0A420WLX3_9PROT</name>
<reference evidence="2 3" key="1">
    <citation type="submission" date="2018-10" db="EMBL/GenBank/DDBJ databases">
        <title>Genomic Encyclopedia of Type Strains, Phase IV (KMG-IV): sequencing the most valuable type-strain genomes for metagenomic binning, comparative biology and taxonomic classification.</title>
        <authorList>
            <person name="Goeker M."/>
        </authorList>
    </citation>
    <scope>NUCLEOTIDE SEQUENCE [LARGE SCALE GENOMIC DNA]</scope>
    <source>
        <strain evidence="2 3">DSM 22008</strain>
    </source>
</reference>
<comment type="caution">
    <text evidence="2">The sequence shown here is derived from an EMBL/GenBank/DDBJ whole genome shotgun (WGS) entry which is preliminary data.</text>
</comment>
<dbReference type="Proteomes" id="UP000282211">
    <property type="component" value="Unassembled WGS sequence"/>
</dbReference>
<keyword evidence="3" id="KW-1185">Reference proteome</keyword>
<dbReference type="InParanoid" id="A0A420WLX3"/>
<feature type="domain" description="Thioesterase" evidence="1">
    <location>
        <begin position="3"/>
        <end position="104"/>
    </location>
</feature>
<accession>A0A420WLX3</accession>
<dbReference type="AlphaFoldDB" id="A0A420WLX3"/>
<dbReference type="OrthoDB" id="9798884at2"/>
<evidence type="ECO:0000313" key="3">
    <source>
        <dbReference type="Proteomes" id="UP000282211"/>
    </source>
</evidence>
<dbReference type="Gene3D" id="3.40.50.1820">
    <property type="entry name" value="alpha/beta hydrolase"/>
    <property type="match status" value="1"/>
</dbReference>
<dbReference type="Pfam" id="PF00975">
    <property type="entry name" value="Thioesterase"/>
    <property type="match status" value="1"/>
</dbReference>
<dbReference type="EMBL" id="RBII01000001">
    <property type="protein sequence ID" value="RKQ71979.1"/>
    <property type="molecule type" value="Genomic_DNA"/>
</dbReference>